<gene>
    <name evidence="1" type="ORF">ILUMI_17058</name>
</gene>
<name>A0A8K0CKS7_IGNLU</name>
<protein>
    <submittedName>
        <fullName evidence="1">Uncharacterized protein</fullName>
    </submittedName>
</protein>
<comment type="caution">
    <text evidence="1">The sequence shown here is derived from an EMBL/GenBank/DDBJ whole genome shotgun (WGS) entry which is preliminary data.</text>
</comment>
<evidence type="ECO:0000313" key="1">
    <source>
        <dbReference type="EMBL" id="KAF2889115.1"/>
    </source>
</evidence>
<sequence length="134" mass="15399">MTNMNRSNVEDELRNPQVRQRFRNKLEEEFIVSNNDPDKDIEQKWKIFKEKLIKVSKEVCGYSKTRDEIPPQDKTITREDDIISKDELSEEVGGIKLGKAHGSDEIASERNGKNAEEALLNITNLAWSIAQLTP</sequence>
<dbReference type="EMBL" id="VTPC01070629">
    <property type="protein sequence ID" value="KAF2889115.1"/>
    <property type="molecule type" value="Genomic_DNA"/>
</dbReference>
<keyword evidence="2" id="KW-1185">Reference proteome</keyword>
<dbReference type="AlphaFoldDB" id="A0A8K0CKS7"/>
<organism evidence="1 2">
    <name type="scientific">Ignelater luminosus</name>
    <name type="common">Cucubano</name>
    <name type="synonym">Pyrophorus luminosus</name>
    <dbReference type="NCBI Taxonomy" id="2038154"/>
    <lineage>
        <taxon>Eukaryota</taxon>
        <taxon>Metazoa</taxon>
        <taxon>Ecdysozoa</taxon>
        <taxon>Arthropoda</taxon>
        <taxon>Hexapoda</taxon>
        <taxon>Insecta</taxon>
        <taxon>Pterygota</taxon>
        <taxon>Neoptera</taxon>
        <taxon>Endopterygota</taxon>
        <taxon>Coleoptera</taxon>
        <taxon>Polyphaga</taxon>
        <taxon>Elateriformia</taxon>
        <taxon>Elateroidea</taxon>
        <taxon>Elateridae</taxon>
        <taxon>Agrypninae</taxon>
        <taxon>Pyrophorini</taxon>
        <taxon>Ignelater</taxon>
    </lineage>
</organism>
<reference evidence="1" key="1">
    <citation type="submission" date="2019-08" db="EMBL/GenBank/DDBJ databases">
        <title>The genome of the North American firefly Photinus pyralis.</title>
        <authorList>
            <consortium name="Photinus pyralis genome working group"/>
            <person name="Fallon T.R."/>
            <person name="Sander Lower S.E."/>
            <person name="Weng J.-K."/>
        </authorList>
    </citation>
    <scope>NUCLEOTIDE SEQUENCE</scope>
    <source>
        <strain evidence="1">TRF0915ILg1</strain>
        <tissue evidence="1">Whole body</tissue>
    </source>
</reference>
<evidence type="ECO:0000313" key="2">
    <source>
        <dbReference type="Proteomes" id="UP000801492"/>
    </source>
</evidence>
<dbReference type="Proteomes" id="UP000801492">
    <property type="component" value="Unassembled WGS sequence"/>
</dbReference>
<proteinExistence type="predicted"/>
<accession>A0A8K0CKS7</accession>